<feature type="domain" description="Protein kinase" evidence="11">
    <location>
        <begin position="136"/>
        <end position="476"/>
    </location>
</feature>
<evidence type="ECO:0000256" key="5">
    <source>
        <dbReference type="ARBA" id="ARBA00022741"/>
    </source>
</evidence>
<dbReference type="EC" id="2.7.11.1" evidence="2"/>
<organism evidence="12 13">
    <name type="scientific">Tagetes erecta</name>
    <name type="common">African marigold</name>
    <dbReference type="NCBI Taxonomy" id="13708"/>
    <lineage>
        <taxon>Eukaryota</taxon>
        <taxon>Viridiplantae</taxon>
        <taxon>Streptophyta</taxon>
        <taxon>Embryophyta</taxon>
        <taxon>Tracheophyta</taxon>
        <taxon>Spermatophyta</taxon>
        <taxon>Magnoliopsida</taxon>
        <taxon>eudicotyledons</taxon>
        <taxon>Gunneridae</taxon>
        <taxon>Pentapetalae</taxon>
        <taxon>asterids</taxon>
        <taxon>campanulids</taxon>
        <taxon>Asterales</taxon>
        <taxon>Asteraceae</taxon>
        <taxon>Asteroideae</taxon>
        <taxon>Heliantheae alliance</taxon>
        <taxon>Tageteae</taxon>
        <taxon>Tagetes</taxon>
    </lineage>
</organism>
<evidence type="ECO:0000256" key="3">
    <source>
        <dbReference type="ARBA" id="ARBA00022527"/>
    </source>
</evidence>
<evidence type="ECO:0000256" key="8">
    <source>
        <dbReference type="ARBA" id="ARBA00047899"/>
    </source>
</evidence>
<dbReference type="Gene3D" id="1.10.510.10">
    <property type="entry name" value="Transferase(Phosphotransferase) domain 1"/>
    <property type="match status" value="1"/>
</dbReference>
<evidence type="ECO:0000256" key="6">
    <source>
        <dbReference type="ARBA" id="ARBA00022777"/>
    </source>
</evidence>
<dbReference type="InterPro" id="IPR000719">
    <property type="entry name" value="Prot_kinase_dom"/>
</dbReference>
<feature type="compositionally biased region" description="Polar residues" evidence="10">
    <location>
        <begin position="1"/>
        <end position="22"/>
    </location>
</feature>
<keyword evidence="13" id="KW-1185">Reference proteome</keyword>
<dbReference type="Gene3D" id="3.30.200.20">
    <property type="entry name" value="Phosphorylase Kinase, domain 1"/>
    <property type="match status" value="1"/>
</dbReference>
<keyword evidence="6" id="KW-0418">Kinase</keyword>
<dbReference type="PROSITE" id="PS00108">
    <property type="entry name" value="PROTEIN_KINASE_ST"/>
    <property type="match status" value="1"/>
</dbReference>
<dbReference type="FunFam" id="3.30.200.20:FF:000032">
    <property type="entry name" value="Serine/threonine-protein kinase D6PK-like"/>
    <property type="match status" value="1"/>
</dbReference>
<keyword evidence="4" id="KW-0808">Transferase</keyword>
<evidence type="ECO:0000256" key="1">
    <source>
        <dbReference type="ARBA" id="ARBA00009903"/>
    </source>
</evidence>
<dbReference type="PANTHER" id="PTHR45637">
    <property type="entry name" value="FLIPPASE KINASE 1-RELATED"/>
    <property type="match status" value="1"/>
</dbReference>
<dbReference type="GO" id="GO:0005524">
    <property type="term" value="F:ATP binding"/>
    <property type="evidence" value="ECO:0007669"/>
    <property type="project" value="UniProtKB-KW"/>
</dbReference>
<dbReference type="InterPro" id="IPR011009">
    <property type="entry name" value="Kinase-like_dom_sf"/>
</dbReference>
<dbReference type="Pfam" id="PF00069">
    <property type="entry name" value="Pkinase"/>
    <property type="match status" value="2"/>
</dbReference>
<comment type="similarity">
    <text evidence="1">Belongs to the protein kinase superfamily. AGC Ser/Thr protein kinase family.</text>
</comment>
<dbReference type="GO" id="GO:0004674">
    <property type="term" value="F:protein serine/threonine kinase activity"/>
    <property type="evidence" value="ECO:0007669"/>
    <property type="project" value="UniProtKB-KW"/>
</dbReference>
<evidence type="ECO:0000256" key="7">
    <source>
        <dbReference type="ARBA" id="ARBA00022840"/>
    </source>
</evidence>
<dbReference type="AlphaFoldDB" id="A0AAD8L9H8"/>
<dbReference type="CDD" id="cd05574">
    <property type="entry name" value="STKc_phototropin_like"/>
    <property type="match status" value="1"/>
</dbReference>
<dbReference type="InterPro" id="IPR008271">
    <property type="entry name" value="Ser/Thr_kinase_AS"/>
</dbReference>
<comment type="catalytic activity">
    <reaction evidence="8">
        <text>L-threonyl-[protein] + ATP = O-phospho-L-threonyl-[protein] + ADP + H(+)</text>
        <dbReference type="Rhea" id="RHEA:46608"/>
        <dbReference type="Rhea" id="RHEA-COMP:11060"/>
        <dbReference type="Rhea" id="RHEA-COMP:11605"/>
        <dbReference type="ChEBI" id="CHEBI:15378"/>
        <dbReference type="ChEBI" id="CHEBI:30013"/>
        <dbReference type="ChEBI" id="CHEBI:30616"/>
        <dbReference type="ChEBI" id="CHEBI:61977"/>
        <dbReference type="ChEBI" id="CHEBI:456216"/>
        <dbReference type="EC" id="2.7.11.1"/>
    </reaction>
</comment>
<gene>
    <name evidence="12" type="ORF">QVD17_01344</name>
</gene>
<evidence type="ECO:0000256" key="4">
    <source>
        <dbReference type="ARBA" id="ARBA00022679"/>
    </source>
</evidence>
<dbReference type="Proteomes" id="UP001229421">
    <property type="component" value="Unassembled WGS sequence"/>
</dbReference>
<dbReference type="SMART" id="SM00220">
    <property type="entry name" value="S_TKc"/>
    <property type="match status" value="1"/>
</dbReference>
<keyword evidence="7" id="KW-0067">ATP-binding</keyword>
<reference evidence="12" key="1">
    <citation type="journal article" date="2023" name="bioRxiv">
        <title>Improved chromosome-level genome assembly for marigold (Tagetes erecta).</title>
        <authorList>
            <person name="Jiang F."/>
            <person name="Yuan L."/>
            <person name="Wang S."/>
            <person name="Wang H."/>
            <person name="Xu D."/>
            <person name="Wang A."/>
            <person name="Fan W."/>
        </authorList>
    </citation>
    <scope>NUCLEOTIDE SEQUENCE</scope>
    <source>
        <strain evidence="12">WSJ</strain>
        <tissue evidence="12">Leaf</tissue>
    </source>
</reference>
<dbReference type="PROSITE" id="PS50011">
    <property type="entry name" value="PROTEIN_KINASE_DOM"/>
    <property type="match status" value="1"/>
</dbReference>
<comment type="catalytic activity">
    <reaction evidence="9">
        <text>L-seryl-[protein] + ATP = O-phospho-L-seryl-[protein] + ADP + H(+)</text>
        <dbReference type="Rhea" id="RHEA:17989"/>
        <dbReference type="Rhea" id="RHEA-COMP:9863"/>
        <dbReference type="Rhea" id="RHEA-COMP:11604"/>
        <dbReference type="ChEBI" id="CHEBI:15378"/>
        <dbReference type="ChEBI" id="CHEBI:29999"/>
        <dbReference type="ChEBI" id="CHEBI:30616"/>
        <dbReference type="ChEBI" id="CHEBI:83421"/>
        <dbReference type="ChEBI" id="CHEBI:456216"/>
        <dbReference type="EC" id="2.7.11.1"/>
    </reaction>
</comment>
<comment type="caution">
    <text evidence="12">The sequence shown here is derived from an EMBL/GenBank/DDBJ whole genome shotgun (WGS) entry which is preliminary data.</text>
</comment>
<dbReference type="SUPFAM" id="SSF56112">
    <property type="entry name" value="Protein kinase-like (PK-like)"/>
    <property type="match status" value="1"/>
</dbReference>
<protein>
    <recommendedName>
        <fullName evidence="2">non-specific serine/threonine protein kinase</fullName>
        <ecNumber evidence="2">2.7.11.1</ecNumber>
    </recommendedName>
</protein>
<evidence type="ECO:0000259" key="11">
    <source>
        <dbReference type="PROSITE" id="PS50011"/>
    </source>
</evidence>
<accession>A0AAD8L9H8</accession>
<evidence type="ECO:0000256" key="2">
    <source>
        <dbReference type="ARBA" id="ARBA00012513"/>
    </source>
</evidence>
<dbReference type="FunFam" id="1.10.510.10:FF:000020">
    <property type="entry name" value="serine/threonine-protein kinase D6PK-like"/>
    <property type="match status" value="1"/>
</dbReference>
<evidence type="ECO:0000256" key="9">
    <source>
        <dbReference type="ARBA" id="ARBA00048679"/>
    </source>
</evidence>
<proteinExistence type="inferred from homology"/>
<evidence type="ECO:0000313" key="13">
    <source>
        <dbReference type="Proteomes" id="UP001229421"/>
    </source>
</evidence>
<keyword evidence="5" id="KW-0547">Nucleotide-binding</keyword>
<dbReference type="FunFam" id="1.10.510.10:FF:000028">
    <property type="entry name" value="serine/threonine-protein kinase D6PK-like"/>
    <property type="match status" value="1"/>
</dbReference>
<evidence type="ECO:0000256" key="10">
    <source>
        <dbReference type="SAM" id="MobiDB-lite"/>
    </source>
</evidence>
<evidence type="ECO:0000313" key="12">
    <source>
        <dbReference type="EMBL" id="KAK1435578.1"/>
    </source>
</evidence>
<feature type="compositionally biased region" description="Basic and acidic residues" evidence="10">
    <location>
        <begin position="30"/>
        <end position="41"/>
    </location>
</feature>
<name>A0AAD8L9H8_TARER</name>
<keyword evidence="3" id="KW-0723">Serine/threonine-protein kinase</keyword>
<sequence length="533" mass="59303">MDSKSIIKTVSNQVVGENNSNLEPSTPTKLTEKKLELEPKKCQQNQEPLDQAKSLLGQKDASVNISGSAKTGEKSDLVESGKSSMCRGSTSTDVSDESSCSSLSSNMNKPHKSNDSRWEAIQAVRSKDGGLGLSHFRLLKRLGCGDIGSVYLSELSGTKSYFAMKVMDKVSLESRKKLLRAQTEREILQSLDHPFLPTLYSHFETDKFSCLVMEFCPGGDLHTLRQRQPGKRFCEQAVKFYVAEILLAMEYLHMLGIIYRDLKPENVLVREDGHIMLSDFDLSLRCSVSPTLVKSASLDTDPLKKNFFTEPACLEPTSCIQPSCVVPTSCFSPKLFMSRSKKESKSKSKTKPEIRHQVTPLPELMAEPTGARSMSFVGTHEYLAPEIIKNEGHGSAVDWWTLGIFLYELLFGKTPFKGSGNRATLMNVVGQPLRFPESPVVSFSARDLIRGLLVKEPQHRLAYKRGATEIKQHPFFEGVNWALIRCASPPEVPRPVEYEPVSVPPPVNSGEKKGVAVVPEKKGPDNYLEFDFF</sequence>
<feature type="compositionally biased region" description="Low complexity" evidence="10">
    <location>
        <begin position="89"/>
        <end position="105"/>
    </location>
</feature>
<dbReference type="EMBL" id="JAUHHV010000001">
    <property type="protein sequence ID" value="KAK1435578.1"/>
    <property type="molecule type" value="Genomic_DNA"/>
</dbReference>
<feature type="region of interest" description="Disordered" evidence="10">
    <location>
        <begin position="1"/>
        <end position="116"/>
    </location>
</feature>